<feature type="active site" evidence="3">
    <location>
        <position position="264"/>
    </location>
</feature>
<dbReference type="Gene3D" id="3.40.605.10">
    <property type="entry name" value="Aldehyde Dehydrogenase, Chain A, domain 1"/>
    <property type="match status" value="1"/>
</dbReference>
<keyword evidence="8" id="KW-1185">Reference proteome</keyword>
<feature type="region of interest" description="Disordered" evidence="5">
    <location>
        <begin position="1"/>
        <end position="49"/>
    </location>
</feature>
<dbReference type="Pfam" id="PF00171">
    <property type="entry name" value="Aldedh"/>
    <property type="match status" value="1"/>
</dbReference>
<evidence type="ECO:0000256" key="4">
    <source>
        <dbReference type="RuleBase" id="RU003345"/>
    </source>
</evidence>
<dbReference type="InterPro" id="IPR029510">
    <property type="entry name" value="Ald_DH_CS_GLU"/>
</dbReference>
<dbReference type="GO" id="GO:0016620">
    <property type="term" value="F:oxidoreductase activity, acting on the aldehyde or oxo group of donors, NAD or NADP as acceptor"/>
    <property type="evidence" value="ECO:0007669"/>
    <property type="project" value="InterPro"/>
</dbReference>
<sequence length="506" mass="52224">MPDRPEATAPAPETAPAPGAGAGTGPETNGASAPLDPAMPVHDPRPGRVTHTLAAPTRTELADLCRALRVAQPAWERRSPAERADALVAFADALERHGENVLAALAADTGRVVESRLELDITVAALRRWAANAPGLLGAAPERPSEIPWIGIRPAARAYELVGVISPWNSPPLLSFIDAIPALAAGSSVVVKPSEVTPRFVAAVRAAAEEVPALAAVLGLVEGGAGTGAALVASVDLVAFTGSVPTGRTVARAAAERLIPVCLELGGKDPAIVCRDADLDHATSAILWGGTANAGQSCLSIERVYVHADRYAEFVGLLADKAAKVGLAHPDPALGGLGPIIDPDQAGVIQEHLDDAYTQGARAVCGGTLERIDGGTYLRPTVLTGVHHGMRVMTEETFGPILPVMPFATEDEAVALAEDSPYGLSAAVFAADAEAAVALAARLSAGAISINDAALTAVLHEGEKNAFKQSGIGGSRMGPASLARFLRRQSLLVHRGSVEDPWWHRL</sequence>
<evidence type="ECO:0000256" key="5">
    <source>
        <dbReference type="SAM" id="MobiDB-lite"/>
    </source>
</evidence>
<dbReference type="FunFam" id="3.40.309.10:FF:000009">
    <property type="entry name" value="Aldehyde dehydrogenase A"/>
    <property type="match status" value="1"/>
</dbReference>
<keyword evidence="2 4" id="KW-0560">Oxidoreductase</keyword>
<gene>
    <name evidence="7" type="ORF">LZ495_30485</name>
</gene>
<dbReference type="Gene3D" id="3.40.309.10">
    <property type="entry name" value="Aldehyde Dehydrogenase, Chain A, domain 2"/>
    <property type="match status" value="1"/>
</dbReference>
<dbReference type="InterPro" id="IPR016162">
    <property type="entry name" value="Ald_DH_N"/>
</dbReference>
<evidence type="ECO:0000256" key="3">
    <source>
        <dbReference type="PROSITE-ProRule" id="PRU10007"/>
    </source>
</evidence>
<dbReference type="AlphaFoldDB" id="A0AA41Q4Q8"/>
<reference evidence="7" key="1">
    <citation type="submission" date="2022-01" db="EMBL/GenBank/DDBJ databases">
        <title>Genome-Based Taxonomic Classification of the Phylum Actinobacteria.</title>
        <authorList>
            <person name="Gao Y."/>
        </authorList>
    </citation>
    <scope>NUCLEOTIDE SEQUENCE</scope>
    <source>
        <strain evidence="7">KLBMP 8922</strain>
    </source>
</reference>
<dbReference type="InterPro" id="IPR015590">
    <property type="entry name" value="Aldehyde_DH_dom"/>
</dbReference>
<dbReference type="PROSITE" id="PS00687">
    <property type="entry name" value="ALDEHYDE_DEHYDR_GLU"/>
    <property type="match status" value="1"/>
</dbReference>
<dbReference type="Proteomes" id="UP001165378">
    <property type="component" value="Unassembled WGS sequence"/>
</dbReference>
<dbReference type="PANTHER" id="PTHR11699">
    <property type="entry name" value="ALDEHYDE DEHYDROGENASE-RELATED"/>
    <property type="match status" value="1"/>
</dbReference>
<evidence type="ECO:0000256" key="2">
    <source>
        <dbReference type="ARBA" id="ARBA00023002"/>
    </source>
</evidence>
<organism evidence="7 8">
    <name type="scientific">Yinghuangia soli</name>
    <dbReference type="NCBI Taxonomy" id="2908204"/>
    <lineage>
        <taxon>Bacteria</taxon>
        <taxon>Bacillati</taxon>
        <taxon>Actinomycetota</taxon>
        <taxon>Actinomycetes</taxon>
        <taxon>Kitasatosporales</taxon>
        <taxon>Streptomycetaceae</taxon>
        <taxon>Yinghuangia</taxon>
    </lineage>
</organism>
<dbReference type="SUPFAM" id="SSF53720">
    <property type="entry name" value="ALDH-like"/>
    <property type="match status" value="1"/>
</dbReference>
<dbReference type="RefSeq" id="WP_235056167.1">
    <property type="nucleotide sequence ID" value="NZ_JAKFHA010000024.1"/>
</dbReference>
<accession>A0AA41Q4Q8</accession>
<dbReference type="InterPro" id="IPR016161">
    <property type="entry name" value="Ald_DH/histidinol_DH"/>
</dbReference>
<evidence type="ECO:0000313" key="7">
    <source>
        <dbReference type="EMBL" id="MCF2531518.1"/>
    </source>
</evidence>
<name>A0AA41Q4Q8_9ACTN</name>
<comment type="caution">
    <text evidence="7">The sequence shown here is derived from an EMBL/GenBank/DDBJ whole genome shotgun (WGS) entry which is preliminary data.</text>
</comment>
<dbReference type="EMBL" id="JAKFHA010000024">
    <property type="protein sequence ID" value="MCF2531518.1"/>
    <property type="molecule type" value="Genomic_DNA"/>
</dbReference>
<dbReference type="InterPro" id="IPR016163">
    <property type="entry name" value="Ald_DH_C"/>
</dbReference>
<evidence type="ECO:0000259" key="6">
    <source>
        <dbReference type="Pfam" id="PF00171"/>
    </source>
</evidence>
<evidence type="ECO:0000313" key="8">
    <source>
        <dbReference type="Proteomes" id="UP001165378"/>
    </source>
</evidence>
<protein>
    <submittedName>
        <fullName evidence="7">Aldehyde dehydrogenase family protein</fullName>
    </submittedName>
</protein>
<feature type="compositionally biased region" description="Low complexity" evidence="5">
    <location>
        <begin position="7"/>
        <end position="19"/>
    </location>
</feature>
<evidence type="ECO:0000256" key="1">
    <source>
        <dbReference type="ARBA" id="ARBA00009986"/>
    </source>
</evidence>
<proteinExistence type="inferred from homology"/>
<feature type="domain" description="Aldehyde dehydrogenase" evidence="6">
    <location>
        <begin position="38"/>
        <end position="489"/>
    </location>
</feature>
<comment type="similarity">
    <text evidence="1 4">Belongs to the aldehyde dehydrogenase family.</text>
</comment>